<evidence type="ECO:0000313" key="1">
    <source>
        <dbReference type="EMBL" id="MCD9559699.1"/>
    </source>
</evidence>
<gene>
    <name evidence="1" type="ORF">HAX54_017862</name>
</gene>
<evidence type="ECO:0000313" key="2">
    <source>
        <dbReference type="Proteomes" id="UP000823775"/>
    </source>
</evidence>
<sequence length="67" mass="7454">HRRFAGVDVRIFGWSQLLAVNTSALPDGTGGSSMLIYGPLVSNFLLESRQLRSIWRLAGVLRRSTDH</sequence>
<organism evidence="1 2">
    <name type="scientific">Datura stramonium</name>
    <name type="common">Jimsonweed</name>
    <name type="synonym">Common thornapple</name>
    <dbReference type="NCBI Taxonomy" id="4076"/>
    <lineage>
        <taxon>Eukaryota</taxon>
        <taxon>Viridiplantae</taxon>
        <taxon>Streptophyta</taxon>
        <taxon>Embryophyta</taxon>
        <taxon>Tracheophyta</taxon>
        <taxon>Spermatophyta</taxon>
        <taxon>Magnoliopsida</taxon>
        <taxon>eudicotyledons</taxon>
        <taxon>Gunneridae</taxon>
        <taxon>Pentapetalae</taxon>
        <taxon>asterids</taxon>
        <taxon>lamiids</taxon>
        <taxon>Solanales</taxon>
        <taxon>Solanaceae</taxon>
        <taxon>Solanoideae</taxon>
        <taxon>Datureae</taxon>
        <taxon>Datura</taxon>
    </lineage>
</organism>
<protein>
    <submittedName>
        <fullName evidence="1">Uncharacterized protein</fullName>
    </submittedName>
</protein>
<feature type="non-terminal residue" evidence="1">
    <location>
        <position position="1"/>
    </location>
</feature>
<accession>A0ABS8UNM4</accession>
<keyword evidence="2" id="KW-1185">Reference proteome</keyword>
<proteinExistence type="predicted"/>
<reference evidence="1 2" key="1">
    <citation type="journal article" date="2021" name="BMC Genomics">
        <title>Datura genome reveals duplications of psychoactive alkaloid biosynthetic genes and high mutation rate following tissue culture.</title>
        <authorList>
            <person name="Rajewski A."/>
            <person name="Carter-House D."/>
            <person name="Stajich J."/>
            <person name="Litt A."/>
        </authorList>
    </citation>
    <scope>NUCLEOTIDE SEQUENCE [LARGE SCALE GENOMIC DNA]</scope>
    <source>
        <strain evidence="1">AR-01</strain>
    </source>
</reference>
<dbReference type="Proteomes" id="UP000823775">
    <property type="component" value="Unassembled WGS sequence"/>
</dbReference>
<comment type="caution">
    <text evidence="1">The sequence shown here is derived from an EMBL/GenBank/DDBJ whole genome shotgun (WGS) entry which is preliminary data.</text>
</comment>
<name>A0ABS8UNM4_DATST</name>
<dbReference type="EMBL" id="JACEIK010002193">
    <property type="protein sequence ID" value="MCD9559699.1"/>
    <property type="molecule type" value="Genomic_DNA"/>
</dbReference>